<dbReference type="PROSITE" id="PS50994">
    <property type="entry name" value="INTEGRASE"/>
    <property type="match status" value="1"/>
</dbReference>
<dbReference type="PANTHER" id="PTHR46889:SF4">
    <property type="entry name" value="TRANSPOSASE INSO FOR INSERTION SEQUENCE ELEMENT IS911B-RELATED"/>
    <property type="match status" value="1"/>
</dbReference>
<dbReference type="Pfam" id="PF13333">
    <property type="entry name" value="rve_2"/>
    <property type="match status" value="1"/>
</dbReference>
<dbReference type="InterPro" id="IPR050900">
    <property type="entry name" value="Transposase_IS3/IS150/IS904"/>
</dbReference>
<dbReference type="RefSeq" id="WP_133293114.1">
    <property type="nucleotide sequence ID" value="NZ_SMSJ01000164.1"/>
</dbReference>
<proteinExistence type="predicted"/>
<evidence type="ECO:0000259" key="1">
    <source>
        <dbReference type="PROSITE" id="PS50994"/>
    </source>
</evidence>
<dbReference type="GO" id="GO:0015074">
    <property type="term" value="P:DNA integration"/>
    <property type="evidence" value="ECO:0007669"/>
    <property type="project" value="InterPro"/>
</dbReference>
<sequence length="206" mass="23388">MDGLSARRGRRRTPRTTDSCHDLPVAPNLLARNFTAERPDQVWLADISYIPTGEGFLYLAAIKDMATREIVGWSMADHLRAELCIGALVMAIQRHRPPRGLVHHGDRGVQYASEPYRAVLERHGITQSMSRRGNCLDNAPMESFFASLKTENVHQVRFRTRDEARTAVFEYIEIFYNRQRLHSGVGYRTPAEVRASMEATTMRSAA</sequence>
<dbReference type="Proteomes" id="UP000295096">
    <property type="component" value="Unassembled WGS sequence"/>
</dbReference>
<name>A0A4R5Q6G6_9PROT</name>
<dbReference type="InterPro" id="IPR001584">
    <property type="entry name" value="Integrase_cat-core"/>
</dbReference>
<dbReference type="SUPFAM" id="SSF53098">
    <property type="entry name" value="Ribonuclease H-like"/>
    <property type="match status" value="1"/>
</dbReference>
<protein>
    <submittedName>
        <fullName evidence="2">IS3 family transposase</fullName>
    </submittedName>
</protein>
<reference evidence="2 3" key="1">
    <citation type="journal article" date="2016" name="J. Microbiol.">
        <title>Dankookia rubra gen. nov., sp. nov., an alphaproteobacterium isolated from sediment of a shallow stream.</title>
        <authorList>
            <person name="Kim W.H."/>
            <person name="Kim D.H."/>
            <person name="Kang K."/>
            <person name="Ahn T.Y."/>
        </authorList>
    </citation>
    <scope>NUCLEOTIDE SEQUENCE [LARGE SCALE GENOMIC DNA]</scope>
    <source>
        <strain evidence="2 3">JCM30602</strain>
    </source>
</reference>
<dbReference type="OrthoDB" id="9803878at2"/>
<dbReference type="AlphaFoldDB" id="A0A4R5Q6G6"/>
<accession>A0A4R5Q6G6</accession>
<dbReference type="InterPro" id="IPR036397">
    <property type="entry name" value="RNaseH_sf"/>
</dbReference>
<dbReference type="InterPro" id="IPR048020">
    <property type="entry name" value="Transpos_IS3"/>
</dbReference>
<comment type="caution">
    <text evidence="2">The sequence shown here is derived from an EMBL/GenBank/DDBJ whole genome shotgun (WGS) entry which is preliminary data.</text>
</comment>
<keyword evidence="3" id="KW-1185">Reference proteome</keyword>
<dbReference type="PANTHER" id="PTHR46889">
    <property type="entry name" value="TRANSPOSASE INSF FOR INSERTION SEQUENCE IS3B-RELATED"/>
    <property type="match status" value="1"/>
</dbReference>
<evidence type="ECO:0000313" key="2">
    <source>
        <dbReference type="EMBL" id="TDH58028.1"/>
    </source>
</evidence>
<gene>
    <name evidence="2" type="ORF">E2C06_34720</name>
</gene>
<dbReference type="Pfam" id="PF00665">
    <property type="entry name" value="rve"/>
    <property type="match status" value="1"/>
</dbReference>
<dbReference type="GO" id="GO:0003676">
    <property type="term" value="F:nucleic acid binding"/>
    <property type="evidence" value="ECO:0007669"/>
    <property type="project" value="InterPro"/>
</dbReference>
<evidence type="ECO:0000313" key="3">
    <source>
        <dbReference type="Proteomes" id="UP000295096"/>
    </source>
</evidence>
<dbReference type="Gene3D" id="3.30.420.10">
    <property type="entry name" value="Ribonuclease H-like superfamily/Ribonuclease H"/>
    <property type="match status" value="1"/>
</dbReference>
<organism evidence="2 3">
    <name type="scientific">Dankookia rubra</name>
    <dbReference type="NCBI Taxonomy" id="1442381"/>
    <lineage>
        <taxon>Bacteria</taxon>
        <taxon>Pseudomonadati</taxon>
        <taxon>Pseudomonadota</taxon>
        <taxon>Alphaproteobacteria</taxon>
        <taxon>Acetobacterales</taxon>
        <taxon>Roseomonadaceae</taxon>
        <taxon>Dankookia</taxon>
    </lineage>
</organism>
<dbReference type="InterPro" id="IPR012337">
    <property type="entry name" value="RNaseH-like_sf"/>
</dbReference>
<dbReference type="NCBIfam" id="NF033516">
    <property type="entry name" value="transpos_IS3"/>
    <property type="match status" value="1"/>
</dbReference>
<dbReference type="EMBL" id="SMSJ01000164">
    <property type="protein sequence ID" value="TDH58028.1"/>
    <property type="molecule type" value="Genomic_DNA"/>
</dbReference>
<feature type="domain" description="Integrase catalytic" evidence="1">
    <location>
        <begin position="35"/>
        <end position="198"/>
    </location>
</feature>